<dbReference type="EMBL" id="QXFU01004535">
    <property type="protein sequence ID" value="KAE8968286.1"/>
    <property type="molecule type" value="Genomic_DNA"/>
</dbReference>
<evidence type="ECO:0000313" key="6">
    <source>
        <dbReference type="Proteomes" id="UP000434957"/>
    </source>
</evidence>
<proteinExistence type="predicted"/>
<dbReference type="AlphaFoldDB" id="A0A6A3HG32"/>
<evidence type="ECO:0000313" key="5">
    <source>
        <dbReference type="Proteomes" id="UP000429607"/>
    </source>
</evidence>
<organism evidence="3 5">
    <name type="scientific">Phytophthora rubi</name>
    <dbReference type="NCBI Taxonomy" id="129364"/>
    <lineage>
        <taxon>Eukaryota</taxon>
        <taxon>Sar</taxon>
        <taxon>Stramenopiles</taxon>
        <taxon>Oomycota</taxon>
        <taxon>Peronosporomycetes</taxon>
        <taxon>Peronosporales</taxon>
        <taxon>Peronosporaceae</taxon>
        <taxon>Phytophthora</taxon>
    </lineage>
</organism>
<evidence type="ECO:0000313" key="3">
    <source>
        <dbReference type="EMBL" id="KAE8968969.1"/>
    </source>
</evidence>
<feature type="compositionally biased region" description="Low complexity" evidence="1">
    <location>
        <begin position="207"/>
        <end position="237"/>
    </location>
</feature>
<protein>
    <submittedName>
        <fullName evidence="3">Uncharacterized protein</fullName>
    </submittedName>
</protein>
<gene>
    <name evidence="3" type="ORF">PR001_g27637</name>
    <name evidence="2" type="ORF">PR002_g27801</name>
    <name evidence="4" type="ORF">PR003_g28917</name>
</gene>
<feature type="region of interest" description="Disordered" evidence="1">
    <location>
        <begin position="206"/>
        <end position="256"/>
    </location>
</feature>
<dbReference type="OrthoDB" id="125411at2759"/>
<accession>A0A6A3HG32</accession>
<evidence type="ECO:0000313" key="2">
    <source>
        <dbReference type="EMBL" id="KAE8968286.1"/>
    </source>
</evidence>
<evidence type="ECO:0000313" key="4">
    <source>
        <dbReference type="EMBL" id="KAE9276969.1"/>
    </source>
</evidence>
<dbReference type="Proteomes" id="UP000435112">
    <property type="component" value="Unassembled WGS sequence"/>
</dbReference>
<keyword evidence="6" id="KW-1185">Reference proteome</keyword>
<dbReference type="Proteomes" id="UP000434957">
    <property type="component" value="Unassembled WGS sequence"/>
</dbReference>
<reference evidence="5 7" key="1">
    <citation type="submission" date="2018-09" db="EMBL/GenBank/DDBJ databases">
        <title>Genomic investigation of the strawberry pathogen Phytophthora fragariae indicates pathogenicity is determined by transcriptional variation in three key races.</title>
        <authorList>
            <person name="Adams T.M."/>
            <person name="Armitage A.D."/>
            <person name="Sobczyk M.K."/>
            <person name="Bates H.J."/>
            <person name="Dunwell J.M."/>
            <person name="Nellist C.F."/>
            <person name="Harrison R.J."/>
        </authorList>
    </citation>
    <scope>NUCLEOTIDE SEQUENCE [LARGE SCALE GENOMIC DNA]</scope>
    <source>
        <strain evidence="3 5">SCRP249</strain>
        <strain evidence="2 7">SCRP324</strain>
        <strain evidence="4 6">SCRP333</strain>
    </source>
</reference>
<evidence type="ECO:0000313" key="7">
    <source>
        <dbReference type="Proteomes" id="UP000435112"/>
    </source>
</evidence>
<evidence type="ECO:0000256" key="1">
    <source>
        <dbReference type="SAM" id="MobiDB-lite"/>
    </source>
</evidence>
<sequence>MAPRRLPVAESEEVISLRQEVNRLQALATDTEDKLHAERELRVKSDIFCVQTSTELHQAQGQLDQPRTERQRLSERLAQVEATLESQYVVSDSLERRIVEANAEANTAHQQLATDHERLVASLGAHTAQLDRIRQYLADQDRGQSGVLPARIRALQDENNSLRQANSVLRRHSAMHEQDVDTLVLASAGISADEIDWSLLGLNPPDVVVGPPQNSGGSSSPDEPSTETSSVPAASRSPRPRLRLPRRSASAIRRLGRRPRVLRHPNCLRPSDSVSLPSTCVRKLRPPLPSVQAGLRVVTNPRSPLRESPTPSAALGPPGGESSESSDVPFIPVSSPSSARLPLRFLDTMGIKIYYCEVW</sequence>
<comment type="caution">
    <text evidence="3">The sequence shown here is derived from an EMBL/GenBank/DDBJ whole genome shotgun (WGS) entry which is preliminary data.</text>
</comment>
<dbReference type="Proteomes" id="UP000429607">
    <property type="component" value="Unassembled WGS sequence"/>
</dbReference>
<dbReference type="EMBL" id="QXFV01004558">
    <property type="protein sequence ID" value="KAE8968969.1"/>
    <property type="molecule type" value="Genomic_DNA"/>
</dbReference>
<dbReference type="EMBL" id="QXFT01004599">
    <property type="protein sequence ID" value="KAE9276969.1"/>
    <property type="molecule type" value="Genomic_DNA"/>
</dbReference>
<feature type="region of interest" description="Disordered" evidence="1">
    <location>
        <begin position="292"/>
        <end position="335"/>
    </location>
</feature>
<name>A0A6A3HG32_9STRA</name>